<evidence type="ECO:0000313" key="2">
    <source>
        <dbReference type="Proteomes" id="UP001358586"/>
    </source>
</evidence>
<gene>
    <name evidence="1" type="ORF">PVK06_001813</name>
</gene>
<dbReference type="EMBL" id="JARKNE010000001">
    <property type="protein sequence ID" value="KAK5845619.1"/>
    <property type="molecule type" value="Genomic_DNA"/>
</dbReference>
<keyword evidence="2" id="KW-1185">Reference proteome</keyword>
<reference evidence="1 2" key="1">
    <citation type="submission" date="2023-03" db="EMBL/GenBank/DDBJ databases">
        <title>WGS of Gossypium arboreum.</title>
        <authorList>
            <person name="Yu D."/>
        </authorList>
    </citation>
    <scope>NUCLEOTIDE SEQUENCE [LARGE SCALE GENOMIC DNA]</scope>
    <source>
        <tissue evidence="1">Leaf</tissue>
    </source>
</reference>
<accession>A0ABR0R269</accession>
<dbReference type="Proteomes" id="UP001358586">
    <property type="component" value="Chromosome 1"/>
</dbReference>
<proteinExistence type="predicted"/>
<protein>
    <submittedName>
        <fullName evidence="1">Uncharacterized protein</fullName>
    </submittedName>
</protein>
<organism evidence="1 2">
    <name type="scientific">Gossypium arboreum</name>
    <name type="common">Tree cotton</name>
    <name type="synonym">Gossypium nanking</name>
    <dbReference type="NCBI Taxonomy" id="29729"/>
    <lineage>
        <taxon>Eukaryota</taxon>
        <taxon>Viridiplantae</taxon>
        <taxon>Streptophyta</taxon>
        <taxon>Embryophyta</taxon>
        <taxon>Tracheophyta</taxon>
        <taxon>Spermatophyta</taxon>
        <taxon>Magnoliopsida</taxon>
        <taxon>eudicotyledons</taxon>
        <taxon>Gunneridae</taxon>
        <taxon>Pentapetalae</taxon>
        <taxon>rosids</taxon>
        <taxon>malvids</taxon>
        <taxon>Malvales</taxon>
        <taxon>Malvaceae</taxon>
        <taxon>Malvoideae</taxon>
        <taxon>Gossypium</taxon>
    </lineage>
</organism>
<comment type="caution">
    <text evidence="1">The sequence shown here is derived from an EMBL/GenBank/DDBJ whole genome shotgun (WGS) entry which is preliminary data.</text>
</comment>
<sequence length="145" mass="16355">MAASLGGAMFIMAVDSSDKIKDGGIYSKLVHPGHRKNHTTKCRANLSDFKSTGTWVNDLADEVREVNYFILDHNLSQSIFNRYSNVMLLKVAETRFASNIFVVESKRSIGKTMLDLDWKGFRVNGKKDPIKLKARKLMDLLVSET</sequence>
<evidence type="ECO:0000313" key="1">
    <source>
        <dbReference type="EMBL" id="KAK5845619.1"/>
    </source>
</evidence>
<name>A0ABR0R269_GOSAR</name>